<feature type="domain" description="Major facilitator superfamily (MFS) profile" evidence="7">
    <location>
        <begin position="23"/>
        <end position="407"/>
    </location>
</feature>
<dbReference type="InterPro" id="IPR011701">
    <property type="entry name" value="MFS"/>
</dbReference>
<dbReference type="GO" id="GO:0022857">
    <property type="term" value="F:transmembrane transporter activity"/>
    <property type="evidence" value="ECO:0007669"/>
    <property type="project" value="InterPro"/>
</dbReference>
<dbReference type="InterPro" id="IPR020846">
    <property type="entry name" value="MFS_dom"/>
</dbReference>
<evidence type="ECO:0000313" key="8">
    <source>
        <dbReference type="EMBL" id="RFS84335.1"/>
    </source>
</evidence>
<dbReference type="InterPro" id="IPR036259">
    <property type="entry name" value="MFS_trans_sf"/>
</dbReference>
<evidence type="ECO:0000256" key="1">
    <source>
        <dbReference type="ARBA" id="ARBA00004651"/>
    </source>
</evidence>
<feature type="transmembrane region" description="Helical" evidence="6">
    <location>
        <begin position="116"/>
        <end position="138"/>
    </location>
</feature>
<feature type="transmembrane region" description="Helical" evidence="6">
    <location>
        <begin position="180"/>
        <end position="200"/>
    </location>
</feature>
<comment type="caution">
    <text evidence="8">The sequence shown here is derived from an EMBL/GenBank/DDBJ whole genome shotgun (WGS) entry which is preliminary data.</text>
</comment>
<dbReference type="Gene3D" id="1.20.1250.20">
    <property type="entry name" value="MFS general substrate transporter like domains"/>
    <property type="match status" value="2"/>
</dbReference>
<feature type="transmembrane region" description="Helical" evidence="6">
    <location>
        <begin position="317"/>
        <end position="338"/>
    </location>
</feature>
<dbReference type="AlphaFoldDB" id="A0A372GG18"/>
<comment type="subcellular location">
    <subcellularLocation>
        <location evidence="1">Cell membrane</location>
        <topology evidence="1">Multi-pass membrane protein</topology>
    </subcellularLocation>
</comment>
<keyword evidence="2" id="KW-1003">Cell membrane</keyword>
<evidence type="ECO:0000256" key="2">
    <source>
        <dbReference type="ARBA" id="ARBA00022475"/>
    </source>
</evidence>
<dbReference type="RefSeq" id="WP_117401026.1">
    <property type="nucleotide sequence ID" value="NZ_QVNQ01000005.1"/>
</dbReference>
<feature type="transmembrane region" description="Helical" evidence="6">
    <location>
        <begin position="264"/>
        <end position="283"/>
    </location>
</feature>
<dbReference type="EMBL" id="QVNQ01000005">
    <property type="protein sequence ID" value="RFS84335.1"/>
    <property type="molecule type" value="Genomic_DNA"/>
</dbReference>
<feature type="transmembrane region" description="Helical" evidence="6">
    <location>
        <begin position="150"/>
        <end position="174"/>
    </location>
</feature>
<dbReference type="SUPFAM" id="SSF103473">
    <property type="entry name" value="MFS general substrate transporter"/>
    <property type="match status" value="1"/>
</dbReference>
<sequence>MSVTSPGHGRDLGRAGPDQQNTLVLIMFFAAGIVFLDRFGITFLFPQIGHDLRLNHSQLGSLVSVTAVTWAISSLIFAVLSDRLGGRTKWMIVGSLVLFSAAVGLIGLAPNYGTMLLLRAVIGFCEGPALPLIQGAVARASSPERRGRNMGVVIAGTLLIGSALAPSIMIGLASASNWRLAFPLVAVPGFVVALLVAILMREPRSTGADAPRVRARDFRLVLADRNVPLALVGTTVCIGANIGFGTFAATYLHEQGLSRGTTTLVLTVYGCLIALGSVIAPAVSDRVGRRPALFAAAICGGLVPVFFVLFADSVPLLLVSLGVGLMAGGSLTLVTYVVPGESVPRELMATAFALQIAVGETIGGALGPQLGGALADATHNLDNALLMYGAASIPLAVVALLIRETAPRRVGAATREGGPEASGEAALS</sequence>
<reference evidence="8 9" key="1">
    <citation type="submission" date="2018-08" db="EMBL/GenBank/DDBJ databases">
        <title>Actinomadura spongicola sp. nov., isolated from marine sponge Leucetta chagosensis.</title>
        <authorList>
            <person name="Li L."/>
            <person name="Lin H.W."/>
        </authorList>
    </citation>
    <scope>NUCLEOTIDE SEQUENCE [LARGE SCALE GENOMIC DNA]</scope>
    <source>
        <strain evidence="8 9">LHW52907</strain>
    </source>
</reference>
<dbReference type="PROSITE" id="PS50850">
    <property type="entry name" value="MFS"/>
    <property type="match status" value="1"/>
</dbReference>
<evidence type="ECO:0000256" key="3">
    <source>
        <dbReference type="ARBA" id="ARBA00022692"/>
    </source>
</evidence>
<proteinExistence type="predicted"/>
<feature type="transmembrane region" description="Helical" evidence="6">
    <location>
        <begin position="347"/>
        <end position="365"/>
    </location>
</feature>
<organism evidence="8 9">
    <name type="scientific">Actinomadura spongiicola</name>
    <dbReference type="NCBI Taxonomy" id="2303421"/>
    <lineage>
        <taxon>Bacteria</taxon>
        <taxon>Bacillati</taxon>
        <taxon>Actinomycetota</taxon>
        <taxon>Actinomycetes</taxon>
        <taxon>Streptosporangiales</taxon>
        <taxon>Thermomonosporaceae</taxon>
        <taxon>Actinomadura</taxon>
    </lineage>
</organism>
<accession>A0A372GG18</accession>
<dbReference type="Pfam" id="PF07690">
    <property type="entry name" value="MFS_1"/>
    <property type="match status" value="1"/>
</dbReference>
<keyword evidence="3 6" id="KW-0812">Transmembrane</keyword>
<keyword evidence="5 6" id="KW-0472">Membrane</keyword>
<name>A0A372GG18_9ACTN</name>
<evidence type="ECO:0000313" key="9">
    <source>
        <dbReference type="Proteomes" id="UP000262882"/>
    </source>
</evidence>
<protein>
    <submittedName>
        <fullName evidence="8">MFS transporter</fullName>
    </submittedName>
</protein>
<keyword evidence="4 6" id="KW-1133">Transmembrane helix</keyword>
<feature type="transmembrane region" description="Helical" evidence="6">
    <location>
        <begin position="92"/>
        <end position="110"/>
    </location>
</feature>
<feature type="transmembrane region" description="Helical" evidence="6">
    <location>
        <begin position="61"/>
        <end position="80"/>
    </location>
</feature>
<feature type="transmembrane region" description="Helical" evidence="6">
    <location>
        <begin position="292"/>
        <end position="311"/>
    </location>
</feature>
<evidence type="ECO:0000256" key="5">
    <source>
        <dbReference type="ARBA" id="ARBA00023136"/>
    </source>
</evidence>
<dbReference type="GO" id="GO:0005886">
    <property type="term" value="C:plasma membrane"/>
    <property type="evidence" value="ECO:0007669"/>
    <property type="project" value="UniProtKB-SubCell"/>
</dbReference>
<feature type="transmembrane region" description="Helical" evidence="6">
    <location>
        <begin position="21"/>
        <end position="41"/>
    </location>
</feature>
<feature type="transmembrane region" description="Helical" evidence="6">
    <location>
        <begin position="229"/>
        <end position="252"/>
    </location>
</feature>
<dbReference type="InterPro" id="IPR050189">
    <property type="entry name" value="MFS_Efflux_Transporters"/>
</dbReference>
<evidence type="ECO:0000256" key="6">
    <source>
        <dbReference type="SAM" id="Phobius"/>
    </source>
</evidence>
<dbReference type="PANTHER" id="PTHR43124:SF3">
    <property type="entry name" value="CHLORAMPHENICOL EFFLUX PUMP RV0191"/>
    <property type="match status" value="1"/>
</dbReference>
<dbReference type="OrthoDB" id="9810492at2"/>
<evidence type="ECO:0000256" key="4">
    <source>
        <dbReference type="ARBA" id="ARBA00022989"/>
    </source>
</evidence>
<feature type="transmembrane region" description="Helical" evidence="6">
    <location>
        <begin position="385"/>
        <end position="402"/>
    </location>
</feature>
<dbReference type="PANTHER" id="PTHR43124">
    <property type="entry name" value="PURINE EFFLUX PUMP PBUE"/>
    <property type="match status" value="1"/>
</dbReference>
<keyword evidence="9" id="KW-1185">Reference proteome</keyword>
<evidence type="ECO:0000259" key="7">
    <source>
        <dbReference type="PROSITE" id="PS50850"/>
    </source>
</evidence>
<dbReference type="Proteomes" id="UP000262882">
    <property type="component" value="Unassembled WGS sequence"/>
</dbReference>
<gene>
    <name evidence="8" type="ORF">D0T12_19660</name>
</gene>